<proteinExistence type="predicted"/>
<feature type="compositionally biased region" description="Polar residues" evidence="1">
    <location>
        <begin position="1"/>
        <end position="14"/>
    </location>
</feature>
<dbReference type="Proteomes" id="UP000215002">
    <property type="component" value="Chromosome"/>
</dbReference>
<accession>A0A223NRQ1</accession>
<dbReference type="Pfam" id="PF24389">
    <property type="entry name" value="ORC-CDC6-like"/>
    <property type="match status" value="1"/>
</dbReference>
<evidence type="ECO:0000313" key="2">
    <source>
        <dbReference type="EMBL" id="ASU32517.1"/>
    </source>
</evidence>
<gene>
    <name evidence="2" type="ORF">MuYL_0614</name>
</gene>
<dbReference type="AlphaFoldDB" id="A0A223NRQ1"/>
<feature type="region of interest" description="Disordered" evidence="1">
    <location>
        <begin position="1"/>
        <end position="31"/>
    </location>
</feature>
<protein>
    <submittedName>
        <fullName evidence="2">Uncharacterized protein</fullName>
    </submittedName>
</protein>
<dbReference type="InterPro" id="IPR056955">
    <property type="entry name" value="ORC-CDC6-like"/>
</dbReference>
<reference evidence="2 3" key="1">
    <citation type="submission" date="2017-08" db="EMBL/GenBank/DDBJ databases">
        <title>Complete genome sequence of Mucilaginibacter sp. strain BJC16-A31.</title>
        <authorList>
            <consortium name="Henan University of Science and Technology"/>
            <person name="You X."/>
        </authorList>
    </citation>
    <scope>NUCLEOTIDE SEQUENCE [LARGE SCALE GENOMIC DNA]</scope>
    <source>
        <strain evidence="2 3">BJC16-A31</strain>
    </source>
</reference>
<organism evidence="2 3">
    <name type="scientific">Mucilaginibacter xinganensis</name>
    <dbReference type="NCBI Taxonomy" id="1234841"/>
    <lineage>
        <taxon>Bacteria</taxon>
        <taxon>Pseudomonadati</taxon>
        <taxon>Bacteroidota</taxon>
        <taxon>Sphingobacteriia</taxon>
        <taxon>Sphingobacteriales</taxon>
        <taxon>Sphingobacteriaceae</taxon>
        <taxon>Mucilaginibacter</taxon>
    </lineage>
</organism>
<dbReference type="EMBL" id="CP022743">
    <property type="protein sequence ID" value="ASU32517.1"/>
    <property type="molecule type" value="Genomic_DNA"/>
</dbReference>
<sequence>MNNMDENTLNQSDNKGGGMAEKPKKSFSPNNNPFRQLYVGESVGPEDFVRLFSPILVKYSLALFQSGNLVIKGFTGAGKSMLLNLLEPTIRIAYNRLNVPFPIPQEFSKFIGAGINLQTSGVGRFGNRPIDMDYATAPFYFGDYLNFYVVADILLNLQDILKCSEVSSQIGIQATQEQLDKFAVELSKDDCWFGGISEVTNFQSLCKALQQRIVIYKTYLNFNLDEIPAKVKSTKTIIGEPISITANLLKKVRIVNNDVQFFIKIDQFEELAWLGAKNGLGSKYQEMIHTLLGSRNSSVSYRIGTRRFAWLEEKTMFGTTAPLEKKRNYLEFHLDNEMRRKENSRSWIFPDLAEDIFRRRLFCNGFQIPTNTKSLLKRVLGPNTNPKDAAAGYFPNQNRKRAVEVEEWWPKKWKDFLFQLAENDPLSARFGEAWARQKGKEVVMNNIPDSPPYPWDKIYWKKERVEQALMQLASRSNQQLNWCGRDDVLALSGGNILTYLSIFQHIWDVWLRDSRHLERKSNKVPVFDGIVQSVGIIEASTDWYHELAIDERGGKNRKKLISHLGVQFFKTLIEDKPMSNPGHNGFSIDLEQIENNPKLASFLRECVDYGDLYDGPHTSKLKDKRKRWKYYLNPVLSPYFKIPYSHTKEPIYVTITRLVEWFEEANVFLGSNSVRPDNQIKRRRSRNTDQDNSNLLFNF</sequence>
<evidence type="ECO:0000256" key="1">
    <source>
        <dbReference type="SAM" id="MobiDB-lite"/>
    </source>
</evidence>
<name>A0A223NRQ1_9SPHI</name>
<keyword evidence="3" id="KW-1185">Reference proteome</keyword>
<evidence type="ECO:0000313" key="3">
    <source>
        <dbReference type="Proteomes" id="UP000215002"/>
    </source>
</evidence>
<dbReference type="KEGG" id="muc:MuYL_0614"/>